<keyword evidence="1" id="KW-0472">Membrane</keyword>
<dbReference type="SUPFAM" id="SSF103473">
    <property type="entry name" value="MFS general substrate transporter"/>
    <property type="match status" value="1"/>
</dbReference>
<feature type="transmembrane region" description="Helical" evidence="1">
    <location>
        <begin position="59"/>
        <end position="79"/>
    </location>
</feature>
<feature type="transmembrane region" description="Helical" evidence="1">
    <location>
        <begin position="120"/>
        <end position="141"/>
    </location>
</feature>
<protein>
    <recommendedName>
        <fullName evidence="2">Major facilitator superfamily (MFS) profile domain-containing protein</fullName>
    </recommendedName>
</protein>
<dbReference type="InterPro" id="IPR036259">
    <property type="entry name" value="MFS_trans_sf"/>
</dbReference>
<accession>X1FCF6</accession>
<feature type="transmembrane region" description="Helical" evidence="1">
    <location>
        <begin position="31"/>
        <end position="52"/>
    </location>
</feature>
<feature type="non-terminal residue" evidence="3">
    <location>
        <position position="260"/>
    </location>
</feature>
<feature type="non-terminal residue" evidence="3">
    <location>
        <position position="1"/>
    </location>
</feature>
<gene>
    <name evidence="3" type="ORF">S01H4_53578</name>
</gene>
<feature type="transmembrane region" description="Helical" evidence="1">
    <location>
        <begin position="147"/>
        <end position="170"/>
    </location>
</feature>
<keyword evidence="1" id="KW-0812">Transmembrane</keyword>
<organism evidence="3">
    <name type="scientific">marine sediment metagenome</name>
    <dbReference type="NCBI Taxonomy" id="412755"/>
    <lineage>
        <taxon>unclassified sequences</taxon>
        <taxon>metagenomes</taxon>
        <taxon>ecological metagenomes</taxon>
    </lineage>
</organism>
<dbReference type="GO" id="GO:0022857">
    <property type="term" value="F:transmembrane transporter activity"/>
    <property type="evidence" value="ECO:0007669"/>
    <property type="project" value="InterPro"/>
</dbReference>
<evidence type="ECO:0000256" key="1">
    <source>
        <dbReference type="SAM" id="Phobius"/>
    </source>
</evidence>
<dbReference type="Pfam" id="PF07690">
    <property type="entry name" value="MFS_1"/>
    <property type="match status" value="1"/>
</dbReference>
<dbReference type="Gene3D" id="1.20.1250.20">
    <property type="entry name" value="MFS general substrate transporter like domains"/>
    <property type="match status" value="1"/>
</dbReference>
<dbReference type="InterPro" id="IPR020846">
    <property type="entry name" value="MFS_dom"/>
</dbReference>
<feature type="transmembrane region" description="Helical" evidence="1">
    <location>
        <begin position="222"/>
        <end position="247"/>
    </location>
</feature>
<dbReference type="PANTHER" id="PTHR11360:SF284">
    <property type="entry name" value="EG:103B4.3 PROTEIN-RELATED"/>
    <property type="match status" value="1"/>
</dbReference>
<sequence>TLILGFAIRNTFSVFYPAIVEEFGWGRGNTALMFSIAILVYGLAAPVAGGLVDRFKPRLVLPVGACIMGGGIVLCSLATSQWQFYLLYGVVAAIGFSLVGWTPVTAIISNWFVKKRGLAFGILGAGFGGSLVAASIAQFLISNFGWQTAYVIIGVLPIAVVVPLCSFLIYRSPRDKGLLPDGETQKSTESQGLDGPETVAGLEGKWAGTSWTLPQALKTHQFWLLFLIAFFLLGLAEQIAIAHQVYFFRDIGYEPMMAAS</sequence>
<proteinExistence type="predicted"/>
<evidence type="ECO:0000313" key="3">
    <source>
        <dbReference type="EMBL" id="GAH18428.1"/>
    </source>
</evidence>
<comment type="caution">
    <text evidence="3">The sequence shown here is derived from an EMBL/GenBank/DDBJ whole genome shotgun (WGS) entry which is preliminary data.</text>
</comment>
<dbReference type="InterPro" id="IPR050327">
    <property type="entry name" value="Proton-linked_MCT"/>
</dbReference>
<keyword evidence="1" id="KW-1133">Transmembrane helix</keyword>
<evidence type="ECO:0000259" key="2">
    <source>
        <dbReference type="PROSITE" id="PS50850"/>
    </source>
</evidence>
<dbReference type="PROSITE" id="PS50850">
    <property type="entry name" value="MFS"/>
    <property type="match status" value="1"/>
</dbReference>
<name>X1FCF6_9ZZZZ</name>
<dbReference type="AlphaFoldDB" id="X1FCF6"/>
<dbReference type="InterPro" id="IPR011701">
    <property type="entry name" value="MFS"/>
</dbReference>
<feature type="transmembrane region" description="Helical" evidence="1">
    <location>
        <begin position="85"/>
        <end position="108"/>
    </location>
</feature>
<reference evidence="3" key="1">
    <citation type="journal article" date="2014" name="Front. Microbiol.">
        <title>High frequency of phylogenetically diverse reductive dehalogenase-homologous genes in deep subseafloor sedimentary metagenomes.</title>
        <authorList>
            <person name="Kawai M."/>
            <person name="Futagami T."/>
            <person name="Toyoda A."/>
            <person name="Takaki Y."/>
            <person name="Nishi S."/>
            <person name="Hori S."/>
            <person name="Arai W."/>
            <person name="Tsubouchi T."/>
            <person name="Morono Y."/>
            <person name="Uchiyama I."/>
            <person name="Ito T."/>
            <person name="Fujiyama A."/>
            <person name="Inagaki F."/>
            <person name="Takami H."/>
        </authorList>
    </citation>
    <scope>NUCLEOTIDE SEQUENCE</scope>
    <source>
        <strain evidence="3">Expedition CK06-06</strain>
    </source>
</reference>
<dbReference type="PANTHER" id="PTHR11360">
    <property type="entry name" value="MONOCARBOXYLATE TRANSPORTER"/>
    <property type="match status" value="1"/>
</dbReference>
<feature type="domain" description="Major facilitator superfamily (MFS) profile" evidence="2">
    <location>
        <begin position="1"/>
        <end position="260"/>
    </location>
</feature>
<dbReference type="EMBL" id="BART01030748">
    <property type="protein sequence ID" value="GAH18428.1"/>
    <property type="molecule type" value="Genomic_DNA"/>
</dbReference>